<dbReference type="Gene3D" id="3.50.50.60">
    <property type="entry name" value="FAD/NAD(P)-binding domain"/>
    <property type="match status" value="1"/>
</dbReference>
<gene>
    <name evidence="7" type="primary">LOC108565190</name>
</gene>
<dbReference type="RefSeq" id="XP_017779995.1">
    <property type="nucleotide sequence ID" value="XM_017924506.1"/>
</dbReference>
<dbReference type="Pfam" id="PF05199">
    <property type="entry name" value="GMC_oxred_C"/>
    <property type="match status" value="1"/>
</dbReference>
<dbReference type="PANTHER" id="PTHR11552">
    <property type="entry name" value="GLUCOSE-METHANOL-CHOLINE GMC OXIDOREDUCTASE"/>
    <property type="match status" value="1"/>
</dbReference>
<evidence type="ECO:0000259" key="4">
    <source>
        <dbReference type="PROSITE" id="PS00623"/>
    </source>
</evidence>
<protein>
    <submittedName>
        <fullName evidence="7">Glucose dehydrogenase [FAD, quinone]-like</fullName>
    </submittedName>
</protein>
<organism evidence="6 7">
    <name type="scientific">Nicrophorus vespilloides</name>
    <name type="common">Boreal carrion beetle</name>
    <dbReference type="NCBI Taxonomy" id="110193"/>
    <lineage>
        <taxon>Eukaryota</taxon>
        <taxon>Metazoa</taxon>
        <taxon>Ecdysozoa</taxon>
        <taxon>Arthropoda</taxon>
        <taxon>Hexapoda</taxon>
        <taxon>Insecta</taxon>
        <taxon>Pterygota</taxon>
        <taxon>Neoptera</taxon>
        <taxon>Endopterygota</taxon>
        <taxon>Coleoptera</taxon>
        <taxon>Polyphaga</taxon>
        <taxon>Staphyliniformia</taxon>
        <taxon>Silphidae</taxon>
        <taxon>Nicrophorinae</taxon>
        <taxon>Nicrophorus</taxon>
    </lineage>
</organism>
<evidence type="ECO:0000256" key="2">
    <source>
        <dbReference type="RuleBase" id="RU003968"/>
    </source>
</evidence>
<evidence type="ECO:0000313" key="6">
    <source>
        <dbReference type="Proteomes" id="UP000695000"/>
    </source>
</evidence>
<proteinExistence type="inferred from homology"/>
<sequence>MRLTGLLYLLIPIVSHHCSASPGILNGWLNTMKKFRDVFQFQDEWISQQSKISEDEYDFIIVGSGSAGSVIANRLSEVSDWKVLLLEVGKGENLFTSVPALAPVFQLTHYNWNYLMEYQENFARGMEGRRLAWPRGRALGGTSVINYMIYTRGNPRDFDTWAIAGNPGWSYYEVLPYYLKSERCRLQQFQEGFHNDQGLLGVENIYHSNVLDAFIAGGEELGYDQVDYNSDRQIGFSRIQANVIKGRRNSVAKAFLHPIRDRPNLRILTSALATKIIFAGNKAVGVEYTHNFLKFEAKARKEVIVCAGALASPQLMMLSGIGPRAHLNDLNIPVIADLPVGRNLHDHITYVGLNFLVNSTQTMSLPNVIKYFGEWAINGTGFDTSLGGVGGVAYIKTEVDENPDPSYPDMELLYVDGCLGSDAKITAETMRISEDSYNRYWRKIEGKPCWTIFPMLVHPKSIGYMELRSRNPTDHPKFYGNYLSDERDLRTMIAAIRFILTLAKTSKFKEYHTNFYDAPVPGCEYLTYDSDEYWQCAIETFSITLHHQVGTCKMGPNTDPEAVVNHNLQVYGVSNLRVADTSVIPKALTAHTNAPSIMVGEKASDIIKAAWGRLQ</sequence>
<evidence type="ECO:0000256" key="1">
    <source>
        <dbReference type="ARBA" id="ARBA00010790"/>
    </source>
</evidence>
<reference evidence="7" key="1">
    <citation type="submission" date="2025-08" db="UniProtKB">
        <authorList>
            <consortium name="RefSeq"/>
        </authorList>
    </citation>
    <scope>IDENTIFICATION</scope>
    <source>
        <tissue evidence="7">Whole Larva</tissue>
    </source>
</reference>
<dbReference type="InterPro" id="IPR000172">
    <property type="entry name" value="GMC_OxRdtase_N"/>
</dbReference>
<dbReference type="SUPFAM" id="SSF54373">
    <property type="entry name" value="FAD-linked reductases, C-terminal domain"/>
    <property type="match status" value="1"/>
</dbReference>
<dbReference type="GeneID" id="108565190"/>
<keyword evidence="6" id="KW-1185">Reference proteome</keyword>
<dbReference type="InterPro" id="IPR007867">
    <property type="entry name" value="GMC_OxRtase_C"/>
</dbReference>
<dbReference type="InterPro" id="IPR012132">
    <property type="entry name" value="GMC_OxRdtase"/>
</dbReference>
<dbReference type="PIRSF" id="PIRSF000137">
    <property type="entry name" value="Alcohol_oxidase"/>
    <property type="match status" value="1"/>
</dbReference>
<feature type="chain" id="PRO_5047197182" evidence="3">
    <location>
        <begin position="21"/>
        <end position="615"/>
    </location>
</feature>
<comment type="similarity">
    <text evidence="1 2">Belongs to the GMC oxidoreductase family.</text>
</comment>
<dbReference type="Proteomes" id="UP000695000">
    <property type="component" value="Unplaced"/>
</dbReference>
<evidence type="ECO:0000259" key="5">
    <source>
        <dbReference type="PROSITE" id="PS00624"/>
    </source>
</evidence>
<dbReference type="SUPFAM" id="SSF51905">
    <property type="entry name" value="FAD/NAD(P)-binding domain"/>
    <property type="match status" value="1"/>
</dbReference>
<feature type="domain" description="Glucose-methanol-choline oxidoreductase N-terminal" evidence="5">
    <location>
        <begin position="308"/>
        <end position="322"/>
    </location>
</feature>
<dbReference type="Pfam" id="PF00732">
    <property type="entry name" value="GMC_oxred_N"/>
    <property type="match status" value="1"/>
</dbReference>
<evidence type="ECO:0000256" key="3">
    <source>
        <dbReference type="SAM" id="SignalP"/>
    </source>
</evidence>
<dbReference type="PROSITE" id="PS00624">
    <property type="entry name" value="GMC_OXRED_2"/>
    <property type="match status" value="1"/>
</dbReference>
<name>A0ABM1MZJ5_NICVS</name>
<dbReference type="PROSITE" id="PS00623">
    <property type="entry name" value="GMC_OXRED_1"/>
    <property type="match status" value="1"/>
</dbReference>
<keyword evidence="2" id="KW-0285">Flavoprotein</keyword>
<dbReference type="Gene3D" id="3.30.560.10">
    <property type="entry name" value="Glucose Oxidase, domain 3"/>
    <property type="match status" value="1"/>
</dbReference>
<accession>A0ABM1MZJ5</accession>
<dbReference type="InterPro" id="IPR036188">
    <property type="entry name" value="FAD/NAD-bd_sf"/>
</dbReference>
<evidence type="ECO:0000313" key="7">
    <source>
        <dbReference type="RefSeq" id="XP_017779995.1"/>
    </source>
</evidence>
<keyword evidence="2" id="KW-0274">FAD</keyword>
<dbReference type="PANTHER" id="PTHR11552:SF208">
    <property type="entry name" value="RE36204P-RELATED"/>
    <property type="match status" value="1"/>
</dbReference>
<keyword evidence="3" id="KW-0732">Signal</keyword>
<feature type="signal peptide" evidence="3">
    <location>
        <begin position="1"/>
        <end position="20"/>
    </location>
</feature>
<feature type="domain" description="Glucose-methanol-choline oxidoreductase N-terminal" evidence="4">
    <location>
        <begin position="136"/>
        <end position="159"/>
    </location>
</feature>